<protein>
    <submittedName>
        <fullName evidence="7">Stalk domain-containing protein</fullName>
    </submittedName>
</protein>
<evidence type="ECO:0000256" key="5">
    <source>
        <dbReference type="SAM" id="SignalP"/>
    </source>
</evidence>
<feature type="signal peptide" evidence="5">
    <location>
        <begin position="1"/>
        <end position="25"/>
    </location>
</feature>
<dbReference type="SUPFAM" id="SSF51445">
    <property type="entry name" value="(Trans)glycosidases"/>
    <property type="match status" value="1"/>
</dbReference>
<name>A0A9X4JV87_9FIRM</name>
<dbReference type="GO" id="GO:0016985">
    <property type="term" value="F:mannan endo-1,4-beta-mannosidase activity"/>
    <property type="evidence" value="ECO:0007669"/>
    <property type="project" value="InterPro"/>
</dbReference>
<dbReference type="Pfam" id="PF17957">
    <property type="entry name" value="Big_7"/>
    <property type="match status" value="1"/>
</dbReference>
<dbReference type="Pfam" id="PF07833">
    <property type="entry name" value="Cu_amine_oxidN1"/>
    <property type="match status" value="1"/>
</dbReference>
<keyword evidence="2 4" id="KW-0378">Hydrolase</keyword>
<dbReference type="PROSITE" id="PS51764">
    <property type="entry name" value="GH26"/>
    <property type="match status" value="1"/>
</dbReference>
<evidence type="ECO:0000256" key="2">
    <source>
        <dbReference type="ARBA" id="ARBA00022801"/>
    </source>
</evidence>
<gene>
    <name evidence="7" type="ORF">L7E55_01040</name>
</gene>
<accession>A0A9X4JV87</accession>
<feature type="chain" id="PRO_5040764498" evidence="5">
    <location>
        <begin position="26"/>
        <end position="661"/>
    </location>
</feature>
<dbReference type="EMBL" id="JAKOAV010000001">
    <property type="protein sequence ID" value="MDF9406957.1"/>
    <property type="molecule type" value="Genomic_DNA"/>
</dbReference>
<dbReference type="InterPro" id="IPR013783">
    <property type="entry name" value="Ig-like_fold"/>
</dbReference>
<feature type="active site" description="Nucleophile" evidence="4">
    <location>
        <position position="356"/>
    </location>
</feature>
<dbReference type="RefSeq" id="WP_277442101.1">
    <property type="nucleotide sequence ID" value="NZ_JAKOAV010000001.1"/>
</dbReference>
<dbReference type="Gene3D" id="3.30.457.10">
    <property type="entry name" value="Copper amine oxidase-like, N-terminal domain"/>
    <property type="match status" value="1"/>
</dbReference>
<comment type="caution">
    <text evidence="7">The sequence shown here is derived from an EMBL/GenBank/DDBJ whole genome shotgun (WGS) entry which is preliminary data.</text>
</comment>
<dbReference type="SUPFAM" id="SSF48452">
    <property type="entry name" value="TPR-like"/>
    <property type="match status" value="1"/>
</dbReference>
<dbReference type="InterPro" id="IPR022790">
    <property type="entry name" value="GH26_dom"/>
</dbReference>
<feature type="active site" description="Proton donor" evidence="4">
    <location>
        <position position="243"/>
    </location>
</feature>
<evidence type="ECO:0000313" key="7">
    <source>
        <dbReference type="EMBL" id="MDF9406957.1"/>
    </source>
</evidence>
<keyword evidence="3 4" id="KW-0326">Glycosidase</keyword>
<dbReference type="AlphaFoldDB" id="A0A9X4JV87"/>
<dbReference type="SUPFAM" id="SSF55383">
    <property type="entry name" value="Copper amine oxidase, domain N"/>
    <property type="match status" value="1"/>
</dbReference>
<evidence type="ECO:0000256" key="4">
    <source>
        <dbReference type="PROSITE-ProRule" id="PRU01100"/>
    </source>
</evidence>
<dbReference type="InterPro" id="IPR036582">
    <property type="entry name" value="Mao_N_sf"/>
</dbReference>
<dbReference type="Gene3D" id="3.20.20.80">
    <property type="entry name" value="Glycosidases"/>
    <property type="match status" value="1"/>
</dbReference>
<feature type="domain" description="GH26" evidence="6">
    <location>
        <begin position="128"/>
        <end position="440"/>
    </location>
</feature>
<proteinExistence type="inferred from homology"/>
<keyword evidence="8" id="KW-1185">Reference proteome</keyword>
<dbReference type="InterPro" id="IPR017853">
    <property type="entry name" value="GH"/>
</dbReference>
<evidence type="ECO:0000259" key="6">
    <source>
        <dbReference type="PROSITE" id="PS51764"/>
    </source>
</evidence>
<dbReference type="InterPro" id="IPR012854">
    <property type="entry name" value="Cu_amine_oxidase-like_N"/>
</dbReference>
<evidence type="ECO:0000256" key="3">
    <source>
        <dbReference type="ARBA" id="ARBA00023295"/>
    </source>
</evidence>
<sequence length="661" mass="73447">MKLLVRLFITFGMIFFIASANPAFAGQEWQLYNEAESLEKAGNLTEAMKIWEPLIDSMAAIGEDEAAGFCAQKLGRAYDKLGRYGDAVKYYGIEAAFWNKLPGHAEWTLYDSKRAEEIRPELCVYAQKPAAGSPSNLAKCEPAQGTLLGAAVAGDPAIGRDHLDRISEVYGRNYAAVLIYVNDWNGYPDDDLLKSAKEEGLALQVAWEPSMGLAAVEDNDYLHAFAAKLNDYGLPVFLRFAAEMNGDWTPWTGNPTQYIEKFRLVAGVMRQEAPNVAMVWSPGYYPDEKVDAYYPGDQWVDWVGINAYTDYFFNGSPDSPAETATMNYQGRNANPLHKFKAIYERYSSRKPIMISETGVAWANRYPFIDVSDWGAANLNRLYSYLPLLYPRVKAVYYFNYDISNKGPEFPCFSHYLISGNEKMLRAYRQATASPWYLDDWRQQASVCYQALDKVLPEGAEELVTYASTGNGVSRVEYYFNGNLIGSAAAAPWALHYNFSQAGPGTLEVRVYDQSGNLGVSSSLVAGTNGGGTIVSSGGGRVAPEPSLIRVQLDGNYLNVNAVESDDRVLVPMRVILEALGAQVDWEDSTQTVVARKGSDFLRLQIDNPVPTLNGRSLRKLDVPARLIDDHAMVPVRFVSENFGAKVNWDENARTVIIRSNQ</sequence>
<comment type="similarity">
    <text evidence="1 4">Belongs to the glycosyl hydrolase 26 family.</text>
</comment>
<dbReference type="PANTHER" id="PTHR40079:SF4">
    <property type="entry name" value="GH26 DOMAIN-CONTAINING PROTEIN-RELATED"/>
    <property type="match status" value="1"/>
</dbReference>
<dbReference type="PANTHER" id="PTHR40079">
    <property type="entry name" value="MANNAN ENDO-1,4-BETA-MANNOSIDASE E-RELATED"/>
    <property type="match status" value="1"/>
</dbReference>
<reference evidence="7" key="1">
    <citation type="submission" date="2022-02" db="EMBL/GenBank/DDBJ databases">
        <authorList>
            <person name="Leng L."/>
        </authorList>
    </citation>
    <scope>NUCLEOTIDE SEQUENCE</scope>
    <source>
        <strain evidence="7">JI</strain>
    </source>
</reference>
<evidence type="ECO:0000313" key="8">
    <source>
        <dbReference type="Proteomes" id="UP001154312"/>
    </source>
</evidence>
<organism evidence="7 8">
    <name type="scientific">Pelotomaculum isophthalicicum JI</name>
    <dbReference type="NCBI Taxonomy" id="947010"/>
    <lineage>
        <taxon>Bacteria</taxon>
        <taxon>Bacillati</taxon>
        <taxon>Bacillota</taxon>
        <taxon>Clostridia</taxon>
        <taxon>Eubacteriales</taxon>
        <taxon>Desulfotomaculaceae</taxon>
        <taxon>Pelotomaculum</taxon>
    </lineage>
</organism>
<keyword evidence="5" id="KW-0732">Signal</keyword>
<dbReference type="InterPro" id="IPR000805">
    <property type="entry name" value="Glyco_hydro_26"/>
</dbReference>
<dbReference type="InterPro" id="IPR011990">
    <property type="entry name" value="TPR-like_helical_dom_sf"/>
</dbReference>
<dbReference type="Proteomes" id="UP001154312">
    <property type="component" value="Unassembled WGS sequence"/>
</dbReference>
<dbReference type="GO" id="GO:0006080">
    <property type="term" value="P:substituted mannan metabolic process"/>
    <property type="evidence" value="ECO:0007669"/>
    <property type="project" value="InterPro"/>
</dbReference>
<evidence type="ECO:0000256" key="1">
    <source>
        <dbReference type="ARBA" id="ARBA00007754"/>
    </source>
</evidence>
<dbReference type="Pfam" id="PF02156">
    <property type="entry name" value="Glyco_hydro_26"/>
    <property type="match status" value="1"/>
</dbReference>
<dbReference type="Gene3D" id="2.60.40.10">
    <property type="entry name" value="Immunoglobulins"/>
    <property type="match status" value="1"/>
</dbReference>